<sequence>MNILLGYFAGRPELPPGEIVRSLEILANRAHNRLQGGWDEFAVRRQWPYAYEEDVQAQEGADEPSED</sequence>
<organism evidence="1 2">
    <name type="scientific">Arthrobacter gyeryongensis</name>
    <dbReference type="NCBI Taxonomy" id="1650592"/>
    <lineage>
        <taxon>Bacteria</taxon>
        <taxon>Bacillati</taxon>
        <taxon>Actinomycetota</taxon>
        <taxon>Actinomycetes</taxon>
        <taxon>Micrococcales</taxon>
        <taxon>Micrococcaceae</taxon>
        <taxon>Arthrobacter</taxon>
    </lineage>
</organism>
<gene>
    <name evidence="1" type="ORF">GCM10023346_04530</name>
</gene>
<comment type="caution">
    <text evidence="1">The sequence shown here is derived from an EMBL/GenBank/DDBJ whole genome shotgun (WGS) entry which is preliminary data.</text>
</comment>
<accession>A0ABP9S287</accession>
<dbReference type="EMBL" id="BAABKK010000003">
    <property type="protein sequence ID" value="GAA5189587.1"/>
    <property type="molecule type" value="Genomic_DNA"/>
</dbReference>
<evidence type="ECO:0000313" key="1">
    <source>
        <dbReference type="EMBL" id="GAA5189587.1"/>
    </source>
</evidence>
<reference evidence="2" key="1">
    <citation type="journal article" date="2019" name="Int. J. Syst. Evol. Microbiol.">
        <title>The Global Catalogue of Microorganisms (GCM) 10K type strain sequencing project: providing services to taxonomists for standard genome sequencing and annotation.</title>
        <authorList>
            <consortium name="The Broad Institute Genomics Platform"/>
            <consortium name="The Broad Institute Genome Sequencing Center for Infectious Disease"/>
            <person name="Wu L."/>
            <person name="Ma J."/>
        </authorList>
    </citation>
    <scope>NUCLEOTIDE SEQUENCE [LARGE SCALE GENOMIC DNA]</scope>
    <source>
        <strain evidence="2">JCM 18514</strain>
    </source>
</reference>
<name>A0ABP9S287_9MICC</name>
<protein>
    <submittedName>
        <fullName evidence="1">Uncharacterized protein</fullName>
    </submittedName>
</protein>
<dbReference type="Proteomes" id="UP001500200">
    <property type="component" value="Unassembled WGS sequence"/>
</dbReference>
<proteinExistence type="predicted"/>
<keyword evidence="2" id="KW-1185">Reference proteome</keyword>
<evidence type="ECO:0000313" key="2">
    <source>
        <dbReference type="Proteomes" id="UP001500200"/>
    </source>
</evidence>